<keyword evidence="2" id="KW-1185">Reference proteome</keyword>
<sequence>MQRKAAQDNISELAAKYPNLANHLKKKFGDSSSDLRIVSDDLLQYVCGKRAEIIESRRRLYEPPTENAKILRDIPLSGSFLFDENQIKELYTHQDNTTRSIFRYNKKPLSSHDYDNSLSNY</sequence>
<proteinExistence type="predicted"/>
<organism evidence="1 2">
    <name type="scientific">Ceutorhynchus assimilis</name>
    <name type="common">cabbage seed weevil</name>
    <dbReference type="NCBI Taxonomy" id="467358"/>
    <lineage>
        <taxon>Eukaryota</taxon>
        <taxon>Metazoa</taxon>
        <taxon>Ecdysozoa</taxon>
        <taxon>Arthropoda</taxon>
        <taxon>Hexapoda</taxon>
        <taxon>Insecta</taxon>
        <taxon>Pterygota</taxon>
        <taxon>Neoptera</taxon>
        <taxon>Endopterygota</taxon>
        <taxon>Coleoptera</taxon>
        <taxon>Polyphaga</taxon>
        <taxon>Cucujiformia</taxon>
        <taxon>Curculionidae</taxon>
        <taxon>Ceutorhynchinae</taxon>
        <taxon>Ceutorhynchus</taxon>
    </lineage>
</organism>
<accession>A0A9N9MXT6</accession>
<dbReference type="Proteomes" id="UP001152799">
    <property type="component" value="Chromosome 9"/>
</dbReference>
<evidence type="ECO:0000313" key="2">
    <source>
        <dbReference type="Proteomes" id="UP001152799"/>
    </source>
</evidence>
<dbReference type="EMBL" id="OU892285">
    <property type="protein sequence ID" value="CAG9773643.1"/>
    <property type="molecule type" value="Genomic_DNA"/>
</dbReference>
<dbReference type="AlphaFoldDB" id="A0A9N9MXT6"/>
<evidence type="ECO:0000313" key="1">
    <source>
        <dbReference type="EMBL" id="CAG9773643.1"/>
    </source>
</evidence>
<name>A0A9N9MXT6_9CUCU</name>
<reference evidence="1" key="1">
    <citation type="submission" date="2022-01" db="EMBL/GenBank/DDBJ databases">
        <authorList>
            <person name="King R."/>
        </authorList>
    </citation>
    <scope>NUCLEOTIDE SEQUENCE</scope>
</reference>
<gene>
    <name evidence="1" type="ORF">CEUTPL_LOCUS14032</name>
</gene>
<protein>
    <submittedName>
        <fullName evidence="1">Uncharacterized protein</fullName>
    </submittedName>
</protein>
<dbReference type="OrthoDB" id="6716555at2759"/>